<organism evidence="1 2">
    <name type="scientific">Rubripirellula amarantea</name>
    <dbReference type="NCBI Taxonomy" id="2527999"/>
    <lineage>
        <taxon>Bacteria</taxon>
        <taxon>Pseudomonadati</taxon>
        <taxon>Planctomycetota</taxon>
        <taxon>Planctomycetia</taxon>
        <taxon>Pirellulales</taxon>
        <taxon>Pirellulaceae</taxon>
        <taxon>Rubripirellula</taxon>
    </lineage>
</organism>
<sequence length="578" mass="61730">MHNGFRNLHLKPVAGRLTRVAVACTMALSLALAPCQESLAQEKFQPKASPGATANATEPVLVVTLGSINKLMQDINYVTAAVGQPNAGMTFGMFAGMFAQGINLDQPIGVLVPLVDGAPQPIALLPTNDIKATLKRLEAQTGPADQLDDGTFVISVGANTIFIRQMDSWAALAPQKDLLDLAPADPSSLFDGMGNKYDLAFRIKLQQVPAETRNMLVAQIRQGFEQAMQKQAGGNPDQARDVAETSMKQLEQFINETDELNFGLNIDQANKEIVADTAFVAVDGTKLASLYGGAKPIPSAFASVIREDAAAYYHAATSISPEAIDQTRASMQSSLGTLASALENEDDLNPAQRADIKEMIDRIAELAMDSIAEGRADVGALLLTDTEKFQFVFGSFVSDGSEAAQIAKDIAAKVEDDASAPRFEFDRSVYNGVTMHLIEADVPESEDEARRVFGDTLQVHIGTGEKSVYVAIGPDSENLLKGLIDSKDADKGADRPIGQLKFRLLPILEYANAVEANDAISAMIAELSRSADPGLLTVVQDVIHNGQETKITVGEGLLKAIGAAIQQAQQAQMQQGQF</sequence>
<dbReference type="AlphaFoldDB" id="A0A5C5WTF8"/>
<name>A0A5C5WTF8_9BACT</name>
<reference evidence="1 2" key="1">
    <citation type="submission" date="2019-02" db="EMBL/GenBank/DDBJ databases">
        <title>Deep-cultivation of Planctomycetes and their phenomic and genomic characterization uncovers novel biology.</title>
        <authorList>
            <person name="Wiegand S."/>
            <person name="Jogler M."/>
            <person name="Boedeker C."/>
            <person name="Pinto D."/>
            <person name="Vollmers J."/>
            <person name="Rivas-Marin E."/>
            <person name="Kohn T."/>
            <person name="Peeters S.H."/>
            <person name="Heuer A."/>
            <person name="Rast P."/>
            <person name="Oberbeckmann S."/>
            <person name="Bunk B."/>
            <person name="Jeske O."/>
            <person name="Meyerdierks A."/>
            <person name="Storesund J.E."/>
            <person name="Kallscheuer N."/>
            <person name="Luecker S."/>
            <person name="Lage O.M."/>
            <person name="Pohl T."/>
            <person name="Merkel B.J."/>
            <person name="Hornburger P."/>
            <person name="Mueller R.-W."/>
            <person name="Bruemmer F."/>
            <person name="Labrenz M."/>
            <person name="Spormann A.M."/>
            <person name="Op Den Camp H."/>
            <person name="Overmann J."/>
            <person name="Amann R."/>
            <person name="Jetten M.S.M."/>
            <person name="Mascher T."/>
            <person name="Medema M.H."/>
            <person name="Devos D.P."/>
            <person name="Kaster A.-K."/>
            <person name="Ovreas L."/>
            <person name="Rohde M."/>
            <person name="Galperin M.Y."/>
            <person name="Jogler C."/>
        </authorList>
    </citation>
    <scope>NUCLEOTIDE SEQUENCE [LARGE SCALE GENOMIC DNA]</scope>
    <source>
        <strain evidence="1 2">Pla22</strain>
    </source>
</reference>
<gene>
    <name evidence="1" type="ORF">Pla22_18490</name>
</gene>
<protein>
    <submittedName>
        <fullName evidence="1">Uncharacterized protein</fullName>
    </submittedName>
</protein>
<evidence type="ECO:0000313" key="2">
    <source>
        <dbReference type="Proteomes" id="UP000316598"/>
    </source>
</evidence>
<keyword evidence="2" id="KW-1185">Reference proteome</keyword>
<evidence type="ECO:0000313" key="1">
    <source>
        <dbReference type="EMBL" id="TWT54214.1"/>
    </source>
</evidence>
<proteinExistence type="predicted"/>
<accession>A0A5C5WTF8</accession>
<dbReference type="RefSeq" id="WP_146514294.1">
    <property type="nucleotide sequence ID" value="NZ_SJPI01000001.1"/>
</dbReference>
<dbReference type="Proteomes" id="UP000316598">
    <property type="component" value="Unassembled WGS sequence"/>
</dbReference>
<comment type="caution">
    <text evidence="1">The sequence shown here is derived from an EMBL/GenBank/DDBJ whole genome shotgun (WGS) entry which is preliminary data.</text>
</comment>
<dbReference type="EMBL" id="SJPI01000001">
    <property type="protein sequence ID" value="TWT54214.1"/>
    <property type="molecule type" value="Genomic_DNA"/>
</dbReference>
<dbReference type="OrthoDB" id="227550at2"/>